<dbReference type="Pfam" id="PF00689">
    <property type="entry name" value="Cation_ATPase_C"/>
    <property type="match status" value="1"/>
</dbReference>
<dbReference type="GO" id="GO:0016887">
    <property type="term" value="F:ATP hydrolysis activity"/>
    <property type="evidence" value="ECO:0007669"/>
    <property type="project" value="InterPro"/>
</dbReference>
<keyword evidence="14 18" id="KW-1133">Transmembrane helix</keyword>
<dbReference type="Gene3D" id="3.40.50.1000">
    <property type="entry name" value="HAD superfamily/HAD-like"/>
    <property type="match status" value="1"/>
</dbReference>
<dbReference type="GO" id="GO:0036376">
    <property type="term" value="P:sodium ion export across plasma membrane"/>
    <property type="evidence" value="ECO:0007669"/>
    <property type="project" value="TreeGrafter"/>
</dbReference>
<dbReference type="NCBIfam" id="TIGR01494">
    <property type="entry name" value="ATPase_P-type"/>
    <property type="match status" value="3"/>
</dbReference>
<evidence type="ECO:0000256" key="4">
    <source>
        <dbReference type="ARBA" id="ARBA00022448"/>
    </source>
</evidence>
<dbReference type="SUPFAM" id="SSF81660">
    <property type="entry name" value="Metal cation-transporting ATPase, ATP-binding domain N"/>
    <property type="match status" value="1"/>
</dbReference>
<feature type="transmembrane region" description="Helical" evidence="18">
    <location>
        <begin position="279"/>
        <end position="308"/>
    </location>
</feature>
<dbReference type="SUPFAM" id="SSF81653">
    <property type="entry name" value="Calcium ATPase, transduction domain A"/>
    <property type="match status" value="1"/>
</dbReference>
<dbReference type="GO" id="GO:1990573">
    <property type="term" value="P:potassium ion import across plasma membrane"/>
    <property type="evidence" value="ECO:0007669"/>
    <property type="project" value="TreeGrafter"/>
</dbReference>
<reference evidence="20 21" key="1">
    <citation type="journal article" date="2015" name="Genome Announc.">
        <title>Expanding the biotechnology potential of lactobacilli through comparative genomics of 213 strains and associated genera.</title>
        <authorList>
            <person name="Sun Z."/>
            <person name="Harris H.M."/>
            <person name="McCann A."/>
            <person name="Guo C."/>
            <person name="Argimon S."/>
            <person name="Zhang W."/>
            <person name="Yang X."/>
            <person name="Jeffery I.B."/>
            <person name="Cooney J.C."/>
            <person name="Kagawa T.F."/>
            <person name="Liu W."/>
            <person name="Song Y."/>
            <person name="Salvetti E."/>
            <person name="Wrobel A."/>
            <person name="Rasinkangas P."/>
            <person name="Parkhill J."/>
            <person name="Rea M.C."/>
            <person name="O'Sullivan O."/>
            <person name="Ritari J."/>
            <person name="Douillard F.P."/>
            <person name="Paul Ross R."/>
            <person name="Yang R."/>
            <person name="Briner A.E."/>
            <person name="Felis G.E."/>
            <person name="de Vos W.M."/>
            <person name="Barrangou R."/>
            <person name="Klaenhammer T.R."/>
            <person name="Caufield P.W."/>
            <person name="Cui Y."/>
            <person name="Zhang H."/>
            <person name="O'Toole P.W."/>
        </authorList>
    </citation>
    <scope>NUCLEOTIDE SEQUENCE [LARGE SCALE GENOMIC DNA]</scope>
    <source>
        <strain evidence="20 21">DSM 21115</strain>
    </source>
</reference>
<evidence type="ECO:0000256" key="1">
    <source>
        <dbReference type="ARBA" id="ARBA00004651"/>
    </source>
</evidence>
<evidence type="ECO:0000256" key="17">
    <source>
        <dbReference type="ARBA" id="ARBA00048694"/>
    </source>
</evidence>
<dbReference type="EC" id="7.2.2.10" evidence="3"/>
<dbReference type="GO" id="GO:1902600">
    <property type="term" value="P:proton transmembrane transport"/>
    <property type="evidence" value="ECO:0007669"/>
    <property type="project" value="TreeGrafter"/>
</dbReference>
<keyword evidence="6" id="KW-0597">Phosphoprotein</keyword>
<dbReference type="GO" id="GO:0005391">
    <property type="term" value="F:P-type sodium:potassium-exchanging transporter activity"/>
    <property type="evidence" value="ECO:0007669"/>
    <property type="project" value="TreeGrafter"/>
</dbReference>
<dbReference type="GO" id="GO:0030007">
    <property type="term" value="P:intracellular potassium ion homeostasis"/>
    <property type="evidence" value="ECO:0007669"/>
    <property type="project" value="TreeGrafter"/>
</dbReference>
<name>A0A0R2NB17_9LACO</name>
<evidence type="ECO:0000313" key="21">
    <source>
        <dbReference type="Proteomes" id="UP000050920"/>
    </source>
</evidence>
<dbReference type="CDD" id="cd02089">
    <property type="entry name" value="P-type_ATPase_Ca_prok"/>
    <property type="match status" value="1"/>
</dbReference>
<accession>A0A0R2NB17</accession>
<evidence type="ECO:0000256" key="10">
    <source>
        <dbReference type="ARBA" id="ARBA00022741"/>
    </source>
</evidence>
<feature type="transmembrane region" description="Helical" evidence="18">
    <location>
        <begin position="91"/>
        <end position="107"/>
    </location>
</feature>
<feature type="transmembrane region" description="Helical" evidence="18">
    <location>
        <begin position="715"/>
        <end position="732"/>
    </location>
</feature>
<feature type="transmembrane region" description="Helical" evidence="18">
    <location>
        <begin position="863"/>
        <end position="885"/>
    </location>
</feature>
<evidence type="ECO:0000256" key="16">
    <source>
        <dbReference type="ARBA" id="ARBA00023136"/>
    </source>
</evidence>
<dbReference type="Pfam" id="PF00690">
    <property type="entry name" value="Cation_ATPase_N"/>
    <property type="match status" value="1"/>
</dbReference>
<keyword evidence="15" id="KW-0406">Ion transport</keyword>
<evidence type="ECO:0000256" key="3">
    <source>
        <dbReference type="ARBA" id="ARBA00012790"/>
    </source>
</evidence>
<comment type="similarity">
    <text evidence="2">Belongs to the cation transport ATPase (P-type) (TC 3.A.3) family. Type IIA subfamily.</text>
</comment>
<comment type="caution">
    <text evidence="20">The sequence shown here is derived from an EMBL/GenBank/DDBJ whole genome shotgun (WGS) entry which is preliminary data.</text>
</comment>
<dbReference type="SFLD" id="SFLDG00002">
    <property type="entry name" value="C1.7:_P-type_atpase_like"/>
    <property type="match status" value="1"/>
</dbReference>
<dbReference type="FunFam" id="3.40.1110.10:FF:000053">
    <property type="entry name" value="Cation-transporting ATPase, E1-E2 family"/>
    <property type="match status" value="1"/>
</dbReference>
<dbReference type="SUPFAM" id="SSF56784">
    <property type="entry name" value="HAD-like"/>
    <property type="match status" value="1"/>
</dbReference>
<dbReference type="SMART" id="SM00831">
    <property type="entry name" value="Cation_ATPase_N"/>
    <property type="match status" value="1"/>
</dbReference>
<feature type="transmembrane region" description="Helical" evidence="18">
    <location>
        <begin position="256"/>
        <end position="273"/>
    </location>
</feature>
<evidence type="ECO:0000256" key="14">
    <source>
        <dbReference type="ARBA" id="ARBA00022989"/>
    </source>
</evidence>
<evidence type="ECO:0000256" key="15">
    <source>
        <dbReference type="ARBA" id="ARBA00023065"/>
    </source>
</evidence>
<evidence type="ECO:0000256" key="9">
    <source>
        <dbReference type="ARBA" id="ARBA00022723"/>
    </source>
</evidence>
<comment type="catalytic activity">
    <reaction evidence="17">
        <text>Ca(2+)(in) + ATP + H2O = Ca(2+)(out) + ADP + phosphate + H(+)</text>
        <dbReference type="Rhea" id="RHEA:18105"/>
        <dbReference type="ChEBI" id="CHEBI:15377"/>
        <dbReference type="ChEBI" id="CHEBI:15378"/>
        <dbReference type="ChEBI" id="CHEBI:29108"/>
        <dbReference type="ChEBI" id="CHEBI:30616"/>
        <dbReference type="ChEBI" id="CHEBI:43474"/>
        <dbReference type="ChEBI" id="CHEBI:456216"/>
        <dbReference type="EC" id="7.2.2.10"/>
    </reaction>
</comment>
<dbReference type="Pfam" id="PF13246">
    <property type="entry name" value="Cation_ATPase"/>
    <property type="match status" value="1"/>
</dbReference>
<evidence type="ECO:0000256" key="2">
    <source>
        <dbReference type="ARBA" id="ARBA00005675"/>
    </source>
</evidence>
<keyword evidence="7" id="KW-0109">Calcium transport</keyword>
<feature type="transmembrane region" description="Helical" evidence="18">
    <location>
        <begin position="788"/>
        <end position="809"/>
    </location>
</feature>
<keyword evidence="13" id="KW-1278">Translocase</keyword>
<keyword evidence="5" id="KW-1003">Cell membrane</keyword>
<evidence type="ECO:0000256" key="6">
    <source>
        <dbReference type="ARBA" id="ARBA00022553"/>
    </source>
</evidence>
<dbReference type="InterPro" id="IPR023214">
    <property type="entry name" value="HAD_sf"/>
</dbReference>
<dbReference type="PROSITE" id="PS00154">
    <property type="entry name" value="ATPASE_E1_E2"/>
    <property type="match status" value="1"/>
</dbReference>
<dbReference type="Gene3D" id="3.40.1110.10">
    <property type="entry name" value="Calcium-transporting ATPase, cytoplasmic domain N"/>
    <property type="match status" value="1"/>
</dbReference>
<dbReference type="SFLD" id="SFLDS00003">
    <property type="entry name" value="Haloacid_Dehalogenase"/>
    <property type="match status" value="1"/>
</dbReference>
<feature type="domain" description="Cation-transporting P-type ATPase N-terminal" evidence="19">
    <location>
        <begin position="14"/>
        <end position="87"/>
    </location>
</feature>
<evidence type="ECO:0000313" key="20">
    <source>
        <dbReference type="EMBL" id="KRO22492.1"/>
    </source>
</evidence>
<dbReference type="SFLD" id="SFLDF00027">
    <property type="entry name" value="p-type_atpase"/>
    <property type="match status" value="1"/>
</dbReference>
<dbReference type="InterPro" id="IPR059000">
    <property type="entry name" value="ATPase_P-type_domA"/>
</dbReference>
<dbReference type="GO" id="GO:0006883">
    <property type="term" value="P:intracellular sodium ion homeostasis"/>
    <property type="evidence" value="ECO:0007669"/>
    <property type="project" value="TreeGrafter"/>
</dbReference>
<feature type="transmembrane region" description="Helical" evidence="18">
    <location>
        <begin position="685"/>
        <end position="709"/>
    </location>
</feature>
<dbReference type="InterPro" id="IPR023298">
    <property type="entry name" value="ATPase_P-typ_TM_dom_sf"/>
</dbReference>
<dbReference type="InterPro" id="IPR006068">
    <property type="entry name" value="ATPase_P-typ_cation-transptr_C"/>
</dbReference>
<dbReference type="PANTHER" id="PTHR43294">
    <property type="entry name" value="SODIUM/POTASSIUM-TRANSPORTING ATPASE SUBUNIT ALPHA"/>
    <property type="match status" value="1"/>
</dbReference>
<evidence type="ECO:0000256" key="13">
    <source>
        <dbReference type="ARBA" id="ARBA00022967"/>
    </source>
</evidence>
<keyword evidence="4" id="KW-0813">Transport</keyword>
<evidence type="ECO:0000259" key="19">
    <source>
        <dbReference type="SMART" id="SM00831"/>
    </source>
</evidence>
<feature type="transmembrane region" description="Helical" evidence="18">
    <location>
        <begin position="752"/>
        <end position="776"/>
    </location>
</feature>
<dbReference type="FunFam" id="3.40.50.1000:FF:000028">
    <property type="entry name" value="Calcium-transporting P-type ATPase, putative"/>
    <property type="match status" value="1"/>
</dbReference>
<dbReference type="InterPro" id="IPR044492">
    <property type="entry name" value="P_typ_ATPase_HD_dom"/>
</dbReference>
<dbReference type="InterPro" id="IPR001757">
    <property type="entry name" value="P_typ_ATPase"/>
</dbReference>
<dbReference type="PRINTS" id="PR00119">
    <property type="entry name" value="CATATPASE"/>
</dbReference>
<dbReference type="FunFam" id="2.70.150.10:FF:000016">
    <property type="entry name" value="Calcium-transporting P-type ATPase putative"/>
    <property type="match status" value="1"/>
</dbReference>
<keyword evidence="12" id="KW-0067">ATP-binding</keyword>
<dbReference type="EMBL" id="AYGX02000175">
    <property type="protein sequence ID" value="KRO22492.1"/>
    <property type="molecule type" value="Genomic_DNA"/>
</dbReference>
<dbReference type="InterPro" id="IPR008250">
    <property type="entry name" value="ATPase_P-typ_transduc_dom_A_sf"/>
</dbReference>
<keyword evidence="8 18" id="KW-0812">Transmembrane</keyword>
<dbReference type="GO" id="GO:0005388">
    <property type="term" value="F:P-type calcium transporter activity"/>
    <property type="evidence" value="ECO:0007669"/>
    <property type="project" value="UniProtKB-EC"/>
</dbReference>
<organism evidence="20 21">
    <name type="scientific">Lactiplantibacillus fabifermentans DSM 21115</name>
    <dbReference type="NCBI Taxonomy" id="1413187"/>
    <lineage>
        <taxon>Bacteria</taxon>
        <taxon>Bacillati</taxon>
        <taxon>Bacillota</taxon>
        <taxon>Bacilli</taxon>
        <taxon>Lactobacillales</taxon>
        <taxon>Lactobacillaceae</taxon>
        <taxon>Lactiplantibacillus</taxon>
    </lineage>
</organism>
<proteinExistence type="inferred from homology"/>
<comment type="subcellular location">
    <subcellularLocation>
        <location evidence="1">Cell membrane</location>
        <topology evidence="1">Multi-pass membrane protein</topology>
    </subcellularLocation>
</comment>
<dbReference type="PANTHER" id="PTHR43294:SF21">
    <property type="entry name" value="CATION TRANSPORTING ATPASE"/>
    <property type="match status" value="1"/>
</dbReference>
<dbReference type="InterPro" id="IPR018303">
    <property type="entry name" value="ATPase_P-typ_P_site"/>
</dbReference>
<dbReference type="PRINTS" id="PR00120">
    <property type="entry name" value="HATPASE"/>
</dbReference>
<feature type="transmembrane region" description="Helical" evidence="18">
    <location>
        <begin position="67"/>
        <end position="85"/>
    </location>
</feature>
<dbReference type="SUPFAM" id="SSF81665">
    <property type="entry name" value="Calcium ATPase, transmembrane domain M"/>
    <property type="match status" value="1"/>
</dbReference>
<evidence type="ECO:0000256" key="7">
    <source>
        <dbReference type="ARBA" id="ARBA00022568"/>
    </source>
</evidence>
<dbReference type="Gene3D" id="2.70.150.10">
    <property type="entry name" value="Calcium-transporting ATPase, cytoplasmic transduction domain A"/>
    <property type="match status" value="1"/>
</dbReference>
<evidence type="ECO:0000256" key="12">
    <source>
        <dbReference type="ARBA" id="ARBA00022840"/>
    </source>
</evidence>
<dbReference type="Gene3D" id="1.20.1110.10">
    <property type="entry name" value="Calcium-transporting ATPase, transmembrane domain"/>
    <property type="match status" value="1"/>
</dbReference>
<dbReference type="Proteomes" id="UP000050920">
    <property type="component" value="Unassembled WGS sequence"/>
</dbReference>
<evidence type="ECO:0000256" key="18">
    <source>
        <dbReference type="SAM" id="Phobius"/>
    </source>
</evidence>
<dbReference type="AlphaFoldDB" id="A0A0R2NB17"/>
<keyword evidence="21" id="KW-1185">Reference proteome</keyword>
<keyword evidence="9" id="KW-0479">Metal-binding</keyword>
<evidence type="ECO:0000256" key="5">
    <source>
        <dbReference type="ARBA" id="ARBA00022475"/>
    </source>
</evidence>
<dbReference type="GO" id="GO:0046872">
    <property type="term" value="F:metal ion binding"/>
    <property type="evidence" value="ECO:0007669"/>
    <property type="project" value="UniProtKB-KW"/>
</dbReference>
<dbReference type="InterPro" id="IPR036412">
    <property type="entry name" value="HAD-like_sf"/>
</dbReference>
<dbReference type="GO" id="GO:0005524">
    <property type="term" value="F:ATP binding"/>
    <property type="evidence" value="ECO:0007669"/>
    <property type="project" value="UniProtKB-KW"/>
</dbReference>
<dbReference type="InterPro" id="IPR050510">
    <property type="entry name" value="Cation_transp_ATPase_P-type"/>
</dbReference>
<evidence type="ECO:0000256" key="8">
    <source>
        <dbReference type="ARBA" id="ARBA00022692"/>
    </source>
</evidence>
<gene>
    <name evidence="20" type="ORF">DY78_GL002010</name>
</gene>
<dbReference type="InterPro" id="IPR004014">
    <property type="entry name" value="ATPase_P-typ_cation-transptr_N"/>
</dbReference>
<sequence>MGMPEGELTMSNQPKYQQTLPAIYQELKTDEHGLTQADAAARLEQYGHNVLNQQKTTSMLQKFGAQFKDFMIIVLLAAALIAAFTGEVVDAIIILLVVVLNAIFGVFQESKAEEAINALKEMAAPDATVLRDGELQTVKSDALVPGDIVALEAGDSVPADLRLIESASLKVEESALTGESVPVEKQAETLTAGDLAIGDRLNMAYMNSNVTYGRATGMVVATGMQTEVGRIAGMIEAADETTTPLQANLTQLGKSLTILILVIAAVVFGIGMWRGSESLVNMLLTAISLAVAAIPEGLPAIVTITLALGTQRMAKRHALVRKLPAVETLGSTDIIASDKTGTLTQNKMTVEKLVLNQQLVDAKTTNLATDNHLAQVMILSNDTKIMADGLAGDPTETALVQYNLDQGYPVDQLLADMPRVAEVPFDSERKLMSTVHPLSDGQFLVAVKGAPDELLKRVTKVETNGEVTPLTKPVRNQILATNHELATQALRVLAFAYKVITAVPTTVNSETLEQDLVFAGMVGMIDPERPEVEQAVAEAKSAGIRPLMITGDHRDTAEAIAARLGIIEAGDDAAVITGAELDAMSDAEFGKKVGDYSVYARVAPEHKVRIVNAWQKRGKVVAMTGDGVNDAPALKAADIGIGMGITGTEVSKGASDMVLADDNFATIVVAVEEGRKVFANIQKAIQYLLSANLGEVLTLFMMTMLGWQILAPVHILWINLVTDTLPAIALGVEPTEKNIMQKQPRGRNSNFFSGGVFSSIIYQGLLEGGITLFVYWLAITYPVHANDALAHADALTMAFITLGLIQLFHAFNSKSIHESLFTVGLFRNKFFNWAILIAFALLAMTVVVPGFNSLFHVTPLDAYQWGIIIIASLSMVVIVEIVKFFQRRHMRRA</sequence>
<keyword evidence="16 18" id="KW-0472">Membrane</keyword>
<keyword evidence="11" id="KW-0106">Calcium</keyword>
<protein>
    <recommendedName>
        <fullName evidence="3">P-type Ca(2+) transporter</fullName>
        <ecNumber evidence="3">7.2.2.10</ecNumber>
    </recommendedName>
</protein>
<keyword evidence="10" id="KW-0547">Nucleotide-binding</keyword>
<feature type="transmembrane region" description="Helical" evidence="18">
    <location>
        <begin position="830"/>
        <end position="851"/>
    </location>
</feature>
<evidence type="ECO:0000256" key="11">
    <source>
        <dbReference type="ARBA" id="ARBA00022837"/>
    </source>
</evidence>
<dbReference type="InterPro" id="IPR023299">
    <property type="entry name" value="ATPase_P-typ_cyto_dom_N"/>
</dbReference>
<dbReference type="GO" id="GO:0005886">
    <property type="term" value="C:plasma membrane"/>
    <property type="evidence" value="ECO:0007669"/>
    <property type="project" value="UniProtKB-SubCell"/>
</dbReference>
<dbReference type="Pfam" id="PF00122">
    <property type="entry name" value="E1-E2_ATPase"/>
    <property type="match status" value="1"/>
</dbReference>